<reference evidence="2 3" key="1">
    <citation type="submission" date="2018-10" db="EMBL/GenBank/DDBJ databases">
        <title>Notoacmeibacter sp. M2BS9Y-3-1, whole genome shotgun sequence.</title>
        <authorList>
            <person name="Tuo L."/>
        </authorList>
    </citation>
    <scope>NUCLEOTIDE SEQUENCE [LARGE SCALE GENOMIC DNA]</scope>
    <source>
        <strain evidence="2 3">M2BS9Y-3-1</strain>
    </source>
</reference>
<evidence type="ECO:0000256" key="1">
    <source>
        <dbReference type="SAM" id="MobiDB-lite"/>
    </source>
</evidence>
<protein>
    <recommendedName>
        <fullName evidence="4">DUF2336 domain-containing protein</fullName>
    </recommendedName>
</protein>
<name>A0A3L7JAQ7_9HYPH</name>
<evidence type="ECO:0008006" key="4">
    <source>
        <dbReference type="Google" id="ProtNLM"/>
    </source>
</evidence>
<proteinExistence type="predicted"/>
<feature type="region of interest" description="Disordered" evidence="1">
    <location>
        <begin position="139"/>
        <end position="169"/>
    </location>
</feature>
<gene>
    <name evidence="2" type="ORF">D8780_04185</name>
</gene>
<organism evidence="2 3">
    <name type="scientific">Notoacmeibacter ruber</name>
    <dbReference type="NCBI Taxonomy" id="2670375"/>
    <lineage>
        <taxon>Bacteria</taxon>
        <taxon>Pseudomonadati</taxon>
        <taxon>Pseudomonadota</taxon>
        <taxon>Alphaproteobacteria</taxon>
        <taxon>Hyphomicrobiales</taxon>
        <taxon>Notoacmeibacteraceae</taxon>
        <taxon>Notoacmeibacter</taxon>
    </lineage>
</organism>
<sequence>MPQSVLRSRLVVDRNSEARPDAVFRHAVGTFAALTRPSGYEVRQLEALGLALFPRTSEDARRYAAAVLSDRTRAPRGLLLKLALEPVAISAPLLMRTPVFSTRDWLHIVKNTDIDHARVIGRRGELPSAVRAILTHLKRKHSLPAQEPTPATTEPNTQSLSSRSKTSMPKTLKEVQMQLRAAMAGNSGHHGASTTRDQGVITKPSTLLAKLRETALSGDVELFATALADALAIELPVANDIVHSNGTHEILMALRALSLTAAEAHLIVRAVRPDTLTTTASICLFIERFEALTATQADDKLRNWREQSVLAVAESTAAKLATDSLSHDEWDDREPVDFETLSGGNDAMPRLRAVG</sequence>
<accession>A0A3L7JAQ7</accession>
<feature type="compositionally biased region" description="Polar residues" evidence="1">
    <location>
        <begin position="159"/>
        <end position="169"/>
    </location>
</feature>
<evidence type="ECO:0000313" key="3">
    <source>
        <dbReference type="Proteomes" id="UP000281094"/>
    </source>
</evidence>
<evidence type="ECO:0000313" key="2">
    <source>
        <dbReference type="EMBL" id="RLQ87524.1"/>
    </source>
</evidence>
<dbReference type="EMBL" id="RCWN01000001">
    <property type="protein sequence ID" value="RLQ87524.1"/>
    <property type="molecule type" value="Genomic_DNA"/>
</dbReference>
<comment type="caution">
    <text evidence="2">The sequence shown here is derived from an EMBL/GenBank/DDBJ whole genome shotgun (WGS) entry which is preliminary data.</text>
</comment>
<dbReference type="RefSeq" id="WP_121644492.1">
    <property type="nucleotide sequence ID" value="NZ_RCWN01000001.1"/>
</dbReference>
<dbReference type="AlphaFoldDB" id="A0A3L7JAQ7"/>
<feature type="compositionally biased region" description="Low complexity" evidence="1">
    <location>
        <begin position="144"/>
        <end position="158"/>
    </location>
</feature>
<keyword evidence="3" id="KW-1185">Reference proteome</keyword>
<dbReference type="Proteomes" id="UP000281094">
    <property type="component" value="Unassembled WGS sequence"/>
</dbReference>